<feature type="domain" description="GGDEF" evidence="3">
    <location>
        <begin position="149"/>
        <end position="281"/>
    </location>
</feature>
<accession>A0A4Q0XVB8</accession>
<dbReference type="OrthoDB" id="9772835at2"/>
<dbReference type="NCBIfam" id="TIGR00254">
    <property type="entry name" value="GGDEF"/>
    <property type="match status" value="1"/>
</dbReference>
<dbReference type="InterPro" id="IPR029787">
    <property type="entry name" value="Nucleotide_cyclase"/>
</dbReference>
<sequence>MLTISITKELFDDILATKRKIIEKEVSSYWKKELLEISIVDDKIHYDIKKVNKISISNGLGEDKPNIVAVCEKIDYNLKKNIFEFHLGRIVEQRNIVIEDDHKDILIQELLKEKEMLKDSINKDHLTQVFNRRKMDEDLTAFIRQNNAQFLAAAFIDADRFKGINDNFGHDTGDRVLKMIANKLLTHANRLNAEVYRYGGEEFLMLCFLPQEQLIQSLEYLQNDIRSEYIIHAQKQISVTVSIGVSFWKNYSSIERFIKDADRCVYKAKEKGRDAIEVAYEKLS</sequence>
<evidence type="ECO:0000259" key="3">
    <source>
        <dbReference type="PROSITE" id="PS50887"/>
    </source>
</evidence>
<organism evidence="4 5">
    <name type="scientific">Candidatus Marinarcus aquaticus</name>
    <dbReference type="NCBI Taxonomy" id="2044504"/>
    <lineage>
        <taxon>Bacteria</taxon>
        <taxon>Pseudomonadati</taxon>
        <taxon>Campylobacterota</taxon>
        <taxon>Epsilonproteobacteria</taxon>
        <taxon>Campylobacterales</taxon>
        <taxon>Arcobacteraceae</taxon>
        <taxon>Candidatus Marinarcus</taxon>
    </lineage>
</organism>
<dbReference type="GO" id="GO:0043709">
    <property type="term" value="P:cell adhesion involved in single-species biofilm formation"/>
    <property type="evidence" value="ECO:0007669"/>
    <property type="project" value="TreeGrafter"/>
</dbReference>
<evidence type="ECO:0000256" key="2">
    <source>
        <dbReference type="ARBA" id="ARBA00034247"/>
    </source>
</evidence>
<dbReference type="EC" id="2.7.7.65" evidence="1"/>
<keyword evidence="5" id="KW-1185">Reference proteome</keyword>
<dbReference type="AlphaFoldDB" id="A0A4Q0XVB8"/>
<dbReference type="EMBL" id="PDKN01000002">
    <property type="protein sequence ID" value="RXJ60129.1"/>
    <property type="molecule type" value="Genomic_DNA"/>
</dbReference>
<dbReference type="InterPro" id="IPR000160">
    <property type="entry name" value="GGDEF_dom"/>
</dbReference>
<name>A0A4Q0XVB8_9BACT</name>
<comment type="caution">
    <text evidence="4">The sequence shown here is derived from an EMBL/GenBank/DDBJ whole genome shotgun (WGS) entry which is preliminary data.</text>
</comment>
<dbReference type="Proteomes" id="UP000290657">
    <property type="component" value="Unassembled WGS sequence"/>
</dbReference>
<dbReference type="InterPro" id="IPR050469">
    <property type="entry name" value="Diguanylate_Cyclase"/>
</dbReference>
<evidence type="ECO:0000256" key="1">
    <source>
        <dbReference type="ARBA" id="ARBA00012528"/>
    </source>
</evidence>
<protein>
    <recommendedName>
        <fullName evidence="1">diguanylate cyclase</fullName>
        <ecNumber evidence="1">2.7.7.65</ecNumber>
    </recommendedName>
</protein>
<dbReference type="InterPro" id="IPR043128">
    <property type="entry name" value="Rev_trsase/Diguanyl_cyclase"/>
</dbReference>
<reference evidence="4 5" key="1">
    <citation type="submission" date="2017-10" db="EMBL/GenBank/DDBJ databases">
        <title>Genomics of the genus Arcobacter.</title>
        <authorList>
            <person name="Perez-Cataluna A."/>
            <person name="Figueras M.J."/>
        </authorList>
    </citation>
    <scope>NUCLEOTIDE SEQUENCE [LARGE SCALE GENOMIC DNA]</scope>
    <source>
        <strain evidence="4 5">CECT 8987</strain>
    </source>
</reference>
<dbReference type="PANTHER" id="PTHR45138:SF9">
    <property type="entry name" value="DIGUANYLATE CYCLASE DGCM-RELATED"/>
    <property type="match status" value="1"/>
</dbReference>
<dbReference type="PANTHER" id="PTHR45138">
    <property type="entry name" value="REGULATORY COMPONENTS OF SENSORY TRANSDUCTION SYSTEM"/>
    <property type="match status" value="1"/>
</dbReference>
<dbReference type="SUPFAM" id="SSF55073">
    <property type="entry name" value="Nucleotide cyclase"/>
    <property type="match status" value="1"/>
</dbReference>
<dbReference type="Pfam" id="PF00990">
    <property type="entry name" value="GGDEF"/>
    <property type="match status" value="1"/>
</dbReference>
<dbReference type="RefSeq" id="WP_128995478.1">
    <property type="nucleotide sequence ID" value="NZ_PDKN01000002.1"/>
</dbReference>
<dbReference type="Gene3D" id="3.30.70.270">
    <property type="match status" value="1"/>
</dbReference>
<dbReference type="SMART" id="SM00267">
    <property type="entry name" value="GGDEF"/>
    <property type="match status" value="1"/>
</dbReference>
<comment type="catalytic activity">
    <reaction evidence="2">
        <text>2 GTP = 3',3'-c-di-GMP + 2 diphosphate</text>
        <dbReference type="Rhea" id="RHEA:24898"/>
        <dbReference type="ChEBI" id="CHEBI:33019"/>
        <dbReference type="ChEBI" id="CHEBI:37565"/>
        <dbReference type="ChEBI" id="CHEBI:58805"/>
        <dbReference type="EC" id="2.7.7.65"/>
    </reaction>
</comment>
<evidence type="ECO:0000313" key="5">
    <source>
        <dbReference type="Proteomes" id="UP000290657"/>
    </source>
</evidence>
<proteinExistence type="predicted"/>
<dbReference type="CDD" id="cd01949">
    <property type="entry name" value="GGDEF"/>
    <property type="match status" value="1"/>
</dbReference>
<dbReference type="GO" id="GO:1902201">
    <property type="term" value="P:negative regulation of bacterial-type flagellum-dependent cell motility"/>
    <property type="evidence" value="ECO:0007669"/>
    <property type="project" value="TreeGrafter"/>
</dbReference>
<dbReference type="GO" id="GO:0005886">
    <property type="term" value="C:plasma membrane"/>
    <property type="evidence" value="ECO:0007669"/>
    <property type="project" value="TreeGrafter"/>
</dbReference>
<gene>
    <name evidence="4" type="ORF">CRV04_03760</name>
</gene>
<evidence type="ECO:0000313" key="4">
    <source>
        <dbReference type="EMBL" id="RXJ60129.1"/>
    </source>
</evidence>
<dbReference type="PROSITE" id="PS50887">
    <property type="entry name" value="GGDEF"/>
    <property type="match status" value="1"/>
</dbReference>
<dbReference type="GO" id="GO:0052621">
    <property type="term" value="F:diguanylate cyclase activity"/>
    <property type="evidence" value="ECO:0007669"/>
    <property type="project" value="UniProtKB-EC"/>
</dbReference>